<dbReference type="InterPro" id="IPR003346">
    <property type="entry name" value="Transposase_20"/>
</dbReference>
<feature type="domain" description="Transposase IS116/IS110/IS902 C-terminal" evidence="2">
    <location>
        <begin position="194"/>
        <end position="267"/>
    </location>
</feature>
<gene>
    <name evidence="3" type="ORF">HNE05_09295</name>
    <name evidence="4" type="ORF">HNE05_09575</name>
</gene>
<dbReference type="InterPro" id="IPR002525">
    <property type="entry name" value="Transp_IS110-like_N"/>
</dbReference>
<sequence length="317" mass="35278">MTTITSQTVAGVDVAKTELVVYRADLQETLIVINELGPIKKWLRSLPKGSLIALEATSSYHIQTVELAHAMGHTLYVIDGYRLSNYRKGTGGRSKTDFSDARLLARYLTNELEDLRPWSPPPKGFSKLQGLMRKRSQLVQIKVALNQSWADEPMLKRQLKELLAVIAKVDTQIQKMLHTLIEEAGLTSQVRRCEGIEGVGPLTAAALATSFSRGDFKSSDAFIAFLGLDLRVSDSGQKTGRRRLSKRGDSEPRRLLHNASMAASRSDIWKPVYERYLARGLKATQVYVIMARKIARVAFALMKNQSEYQPAGMEGVA</sequence>
<dbReference type="Proteomes" id="UP000501379">
    <property type="component" value="Chromosome"/>
</dbReference>
<dbReference type="AlphaFoldDB" id="A0A6M8FUG1"/>
<reference evidence="4" key="2">
    <citation type="submission" date="2020-07" db="EMBL/GenBank/DDBJ databases">
        <title>Nitrate ammonifying Pseudomonas campi sp. nov. isolated from German agricultural grassland.</title>
        <authorList>
            <person name="Timsy T."/>
            <person name="Ulrich A."/>
            <person name="Spanner T."/>
            <person name="Foesel B."/>
            <person name="Kolb S."/>
            <person name="Horn M.A."/>
            <person name="Behrendt U."/>
        </authorList>
    </citation>
    <scope>NUCLEOTIDE SEQUENCE</scope>
    <source>
        <strain evidence="4 5">S1-A32-2</strain>
    </source>
</reference>
<keyword evidence="5" id="KW-1185">Reference proteome</keyword>
<proteinExistence type="predicted"/>
<evidence type="ECO:0000313" key="5">
    <source>
        <dbReference type="Proteomes" id="UP000501379"/>
    </source>
</evidence>
<evidence type="ECO:0000259" key="1">
    <source>
        <dbReference type="Pfam" id="PF01548"/>
    </source>
</evidence>
<evidence type="ECO:0000259" key="2">
    <source>
        <dbReference type="Pfam" id="PF02371"/>
    </source>
</evidence>
<dbReference type="KEGG" id="pcam:HNE05_09575"/>
<feature type="domain" description="Transposase IS110-like N-terminal" evidence="1">
    <location>
        <begin position="10"/>
        <end position="145"/>
    </location>
</feature>
<protein>
    <submittedName>
        <fullName evidence="4">Transposase</fullName>
    </submittedName>
</protein>
<dbReference type="GO" id="GO:0003677">
    <property type="term" value="F:DNA binding"/>
    <property type="evidence" value="ECO:0007669"/>
    <property type="project" value="InterPro"/>
</dbReference>
<name>A0A6M8FUG1_9GAMM</name>
<dbReference type="Pfam" id="PF02371">
    <property type="entry name" value="Transposase_20"/>
    <property type="match status" value="1"/>
</dbReference>
<dbReference type="PANTHER" id="PTHR33055">
    <property type="entry name" value="TRANSPOSASE FOR INSERTION SEQUENCE ELEMENT IS1111A"/>
    <property type="match status" value="1"/>
</dbReference>
<accession>A0A6M8FUG1</accession>
<dbReference type="EMBL" id="CP053697">
    <property type="protein sequence ID" value="QKE63545.1"/>
    <property type="molecule type" value="Genomic_DNA"/>
</dbReference>
<dbReference type="GO" id="GO:0004803">
    <property type="term" value="F:transposase activity"/>
    <property type="evidence" value="ECO:0007669"/>
    <property type="project" value="InterPro"/>
</dbReference>
<evidence type="ECO:0000313" key="4">
    <source>
        <dbReference type="EMBL" id="QKE63596.1"/>
    </source>
</evidence>
<dbReference type="KEGG" id="pcam:HNE05_09295"/>
<reference evidence="5" key="1">
    <citation type="submission" date="2020-05" db="EMBL/GenBank/DDBJ databases">
        <title>Nitrate ammonifying Pseudomonas campi sp. nov. isolated from German agricultural grassland.</title>
        <authorList>
            <person name="Timsy T."/>
            <person name="Ulrich A."/>
            <person name="Spanner T."/>
            <person name="Foesel B."/>
            <person name="Kolb S."/>
            <person name="Horn M.A."/>
            <person name="Behrendt U."/>
        </authorList>
    </citation>
    <scope>NUCLEOTIDE SEQUENCE [LARGE SCALE GENOMIC DNA]</scope>
    <source>
        <strain evidence="5">S1-A32-2</strain>
    </source>
</reference>
<organism evidence="4 5">
    <name type="scientific">Aquipseudomonas campi</name>
    <dbReference type="NCBI Taxonomy" id="2731681"/>
    <lineage>
        <taxon>Bacteria</taxon>
        <taxon>Pseudomonadati</taxon>
        <taxon>Pseudomonadota</taxon>
        <taxon>Gammaproteobacteria</taxon>
        <taxon>Pseudomonadales</taxon>
        <taxon>Pseudomonadaceae</taxon>
        <taxon>Aquipseudomonas</taxon>
    </lineage>
</organism>
<dbReference type="PANTHER" id="PTHR33055:SF3">
    <property type="entry name" value="PUTATIVE TRANSPOSASE FOR IS117-RELATED"/>
    <property type="match status" value="1"/>
</dbReference>
<evidence type="ECO:0000313" key="3">
    <source>
        <dbReference type="EMBL" id="QKE63545.1"/>
    </source>
</evidence>
<dbReference type="InterPro" id="IPR047650">
    <property type="entry name" value="Transpos_IS110"/>
</dbReference>
<dbReference type="GO" id="GO:0006313">
    <property type="term" value="P:DNA transposition"/>
    <property type="evidence" value="ECO:0007669"/>
    <property type="project" value="InterPro"/>
</dbReference>
<dbReference type="EMBL" id="CP053697">
    <property type="protein sequence ID" value="QKE63596.1"/>
    <property type="molecule type" value="Genomic_DNA"/>
</dbReference>
<dbReference type="RefSeq" id="WP_173207237.1">
    <property type="nucleotide sequence ID" value="NZ_CP053697.2"/>
</dbReference>
<dbReference type="Pfam" id="PF01548">
    <property type="entry name" value="DEDD_Tnp_IS110"/>
    <property type="match status" value="1"/>
</dbReference>